<comment type="caution">
    <text evidence="5">The sequence shown here is derived from an EMBL/GenBank/DDBJ whole genome shotgun (WGS) entry which is preliminary data.</text>
</comment>
<dbReference type="GO" id="GO:0005524">
    <property type="term" value="F:ATP binding"/>
    <property type="evidence" value="ECO:0007669"/>
    <property type="project" value="UniProtKB-KW"/>
</dbReference>
<comment type="similarity">
    <text evidence="1 4">Belongs to the heat shock protein 70 family.</text>
</comment>
<evidence type="ECO:0000313" key="5">
    <source>
        <dbReference type="EMBL" id="CAF0715923.1"/>
    </source>
</evidence>
<evidence type="ECO:0000313" key="6">
    <source>
        <dbReference type="Proteomes" id="UP000663879"/>
    </source>
</evidence>
<dbReference type="Gene3D" id="3.30.420.40">
    <property type="match status" value="2"/>
</dbReference>
<dbReference type="PANTHER" id="PTHR19375">
    <property type="entry name" value="HEAT SHOCK PROTEIN 70KDA"/>
    <property type="match status" value="1"/>
</dbReference>
<dbReference type="Gene3D" id="3.90.640.10">
    <property type="entry name" value="Actin, Chain A, domain 4"/>
    <property type="match status" value="1"/>
</dbReference>
<dbReference type="EMBL" id="CAJNOC010000110">
    <property type="protein sequence ID" value="CAF0715923.1"/>
    <property type="molecule type" value="Genomic_DNA"/>
</dbReference>
<dbReference type="Proteomes" id="UP000663879">
    <property type="component" value="Unassembled WGS sequence"/>
</dbReference>
<proteinExistence type="inferred from homology"/>
<accession>A0A813MA84</accession>
<gene>
    <name evidence="5" type="ORF">OXX778_LOCUS1641</name>
</gene>
<evidence type="ECO:0000256" key="4">
    <source>
        <dbReference type="RuleBase" id="RU003322"/>
    </source>
</evidence>
<evidence type="ECO:0000256" key="3">
    <source>
        <dbReference type="ARBA" id="ARBA00022840"/>
    </source>
</evidence>
<evidence type="ECO:0000256" key="1">
    <source>
        <dbReference type="ARBA" id="ARBA00007381"/>
    </source>
</evidence>
<dbReference type="AlphaFoldDB" id="A0A813MA84"/>
<name>A0A813MA84_9BILA</name>
<reference evidence="5" key="1">
    <citation type="submission" date="2021-02" db="EMBL/GenBank/DDBJ databases">
        <authorList>
            <person name="Nowell W R."/>
        </authorList>
    </citation>
    <scope>NUCLEOTIDE SEQUENCE</scope>
    <source>
        <strain evidence="5">Ploen Becks lab</strain>
    </source>
</reference>
<dbReference type="SUPFAM" id="SSF53067">
    <property type="entry name" value="Actin-like ATPase domain"/>
    <property type="match status" value="2"/>
</dbReference>
<organism evidence="5 6">
    <name type="scientific">Brachionus calyciflorus</name>
    <dbReference type="NCBI Taxonomy" id="104777"/>
    <lineage>
        <taxon>Eukaryota</taxon>
        <taxon>Metazoa</taxon>
        <taxon>Spiralia</taxon>
        <taxon>Gnathifera</taxon>
        <taxon>Rotifera</taxon>
        <taxon>Eurotatoria</taxon>
        <taxon>Monogononta</taxon>
        <taxon>Pseudotrocha</taxon>
        <taxon>Ploima</taxon>
        <taxon>Brachionidae</taxon>
        <taxon>Brachionus</taxon>
    </lineage>
</organism>
<dbReference type="PRINTS" id="PR00301">
    <property type="entry name" value="HEATSHOCK70"/>
</dbReference>
<dbReference type="Pfam" id="PF00012">
    <property type="entry name" value="HSP70"/>
    <property type="match status" value="1"/>
</dbReference>
<sequence>MDRDIILGIDLGTSYIKSGYYANGLFEDFIFPYVRCEEKYKADVITKQEYFNEFDKNIVCFDSKILIQKSVKHYENNYLTRWPFKLNVRQEKYFYDINEEPYYPEFILGKVLQRVREIGERISQRKINKAVITCPASFGHLERQAIIDSARIAQLEIVSLLNDNTATAIAITHFNTIDNRENIFVIDLGAYFLNLTIFELRNGFVKIKKAQSFPGLGGQVFDLNTAKYLAKNSKNFVNTQDNFQKLILACEKAKIALNEQFHVRTQIDNCIIDLQYDEFLEINYSNFQAICQQVFCFLIDSNIELENIDDILFIGGSSRIIELRNMLDEQFQKFGKKIFRGETDVTTTVACGAIVHAGFLAKNEMKCSNGFNYIDITCQENYFYVSNDEQIFDIDIKKFTELPFKKDLLILSKGNSLNLVFNQDMNQLCSYKDNKPAHTNEICVNIDKNGLVEVFLGSGKTKINLIDKEKHLTDKKIDTFKILADHNESMDFLRFLFYYTNFLSEYRDTIRDEQQMNQKLRNCFESEDFCDYEKLKEEFDLFKKIFLNKIRADKFENKLTKYYQYESGFLQDIGYQRLTLSGELTFLKESFRNIDIDLEENLFIKSLKYYENKYKTFLISEMTNFITYLSTKNIISSDLALELDNQILFLSSHNNIFEIMSSFDYECSIKKSPHADQITEFMLAMLSCYP</sequence>
<keyword evidence="3 4" id="KW-0067">ATP-binding</keyword>
<dbReference type="InterPro" id="IPR043129">
    <property type="entry name" value="ATPase_NBD"/>
</dbReference>
<keyword evidence="2 4" id="KW-0547">Nucleotide-binding</keyword>
<dbReference type="InterPro" id="IPR013126">
    <property type="entry name" value="Hsp_70_fam"/>
</dbReference>
<keyword evidence="6" id="KW-1185">Reference proteome</keyword>
<protein>
    <submittedName>
        <fullName evidence="5">Uncharacterized protein</fullName>
    </submittedName>
</protein>
<evidence type="ECO:0000256" key="2">
    <source>
        <dbReference type="ARBA" id="ARBA00022741"/>
    </source>
</evidence>
<dbReference type="GO" id="GO:0140662">
    <property type="term" value="F:ATP-dependent protein folding chaperone"/>
    <property type="evidence" value="ECO:0007669"/>
    <property type="project" value="InterPro"/>
</dbReference>